<proteinExistence type="evidence at transcript level"/>
<dbReference type="AlphaFoldDB" id="H9B916"/>
<protein>
    <submittedName>
        <fullName evidence="1">Uncharacterized protein</fullName>
    </submittedName>
</protein>
<sequence>MGEENSRVSRLSWPNRPLAAAAAAARGRRRPSIRNDGEARLRFFAAVPSGALG</sequence>
<reference evidence="1" key="1">
    <citation type="journal article" date="2012" name="BMC Genomics">
        <title>Characterisation of full-length cDNA sequences provides insights into the Eimeria tenella transcriptome.</title>
        <authorList>
            <person name="Amiruddin N."/>
            <person name="Lee X.W."/>
            <person name="Blake D.P."/>
            <person name="Suzuki Y."/>
            <person name="Tay Y.L."/>
            <person name="Lim L.S."/>
            <person name="Tomley F.M."/>
            <person name="Watanabe J."/>
            <person name="Sugimoto C."/>
            <person name="Wan K.L."/>
        </authorList>
    </citation>
    <scope>NUCLEOTIDE SEQUENCE</scope>
    <source>
        <strain evidence="1">Houghton</strain>
    </source>
</reference>
<name>H9B916_EIMTE</name>
<dbReference type="EMBL" id="JN987253">
    <property type="protein sequence ID" value="AET50476.1"/>
    <property type="molecule type" value="mRNA"/>
</dbReference>
<accession>H9B916</accession>
<organism evidence="1">
    <name type="scientific">Eimeria tenella</name>
    <name type="common">Coccidian parasite</name>
    <dbReference type="NCBI Taxonomy" id="5802"/>
    <lineage>
        <taxon>Eukaryota</taxon>
        <taxon>Sar</taxon>
        <taxon>Alveolata</taxon>
        <taxon>Apicomplexa</taxon>
        <taxon>Conoidasida</taxon>
        <taxon>Coccidia</taxon>
        <taxon>Eucoccidiorida</taxon>
        <taxon>Eimeriorina</taxon>
        <taxon>Eimeriidae</taxon>
        <taxon>Eimeria</taxon>
    </lineage>
</organism>
<evidence type="ECO:0000313" key="1">
    <source>
        <dbReference type="EMBL" id="AET50476.1"/>
    </source>
</evidence>